<dbReference type="AlphaFoldDB" id="A0A1B6EAT2"/>
<dbReference type="PANTHER" id="PTHR15863:SF2">
    <property type="entry name" value="MRN COMPLEX-INTERACTING PROTEIN"/>
    <property type="match status" value="1"/>
</dbReference>
<dbReference type="InterPro" id="IPR049472">
    <property type="entry name" value="MRNIP_N"/>
</dbReference>
<evidence type="ECO:0000256" key="1">
    <source>
        <dbReference type="SAM" id="MobiDB-lite"/>
    </source>
</evidence>
<proteinExistence type="predicted"/>
<feature type="domain" description="MRN complex-interacting protein N-terminal" evidence="2">
    <location>
        <begin position="8"/>
        <end position="165"/>
    </location>
</feature>
<evidence type="ECO:0000313" key="3">
    <source>
        <dbReference type="EMBL" id="JAS35031.1"/>
    </source>
</evidence>
<reference evidence="3" key="1">
    <citation type="submission" date="2015-12" db="EMBL/GenBank/DDBJ databases">
        <title>De novo transcriptome assembly of four potential Pierce s Disease insect vectors from Arizona vineyards.</title>
        <authorList>
            <person name="Tassone E.E."/>
        </authorList>
    </citation>
    <scope>NUCLEOTIDE SEQUENCE</scope>
</reference>
<sequence>MMGQDFYVLRCYLCSTFQTHIVKKVMKWQCKMCGEKQSIKKVYGQGTGKDCRVHTQKLNELRIKKEEEPDEQEDSITKYSNHPELKNYNEDSKDDVHEGQSEEFVKLHCGKKFKPNPLNSNDFDLLFTDKSGLLDPDPQLNSKNNGTNVKSFHSTNVKVSKWNKYLQHQESDKEKCVTSIRKNSVYNTNTGFEKAGENVFKRKNTESEVCYENLCNENVITNICETDPLSFNNAERKINYKTSEFKMASDIKNTVNSGLINDNNLFKKSMFEQHDNDEDISIEL</sequence>
<evidence type="ECO:0000259" key="2">
    <source>
        <dbReference type="Pfam" id="PF15749"/>
    </source>
</evidence>
<protein>
    <recommendedName>
        <fullName evidence="2">MRN complex-interacting protein N-terminal domain-containing protein</fullName>
    </recommendedName>
</protein>
<feature type="region of interest" description="Disordered" evidence="1">
    <location>
        <begin position="64"/>
        <end position="97"/>
    </location>
</feature>
<organism evidence="3">
    <name type="scientific">Clastoptera arizonana</name>
    <name type="common">Arizona spittle bug</name>
    <dbReference type="NCBI Taxonomy" id="38151"/>
    <lineage>
        <taxon>Eukaryota</taxon>
        <taxon>Metazoa</taxon>
        <taxon>Ecdysozoa</taxon>
        <taxon>Arthropoda</taxon>
        <taxon>Hexapoda</taxon>
        <taxon>Insecta</taxon>
        <taxon>Pterygota</taxon>
        <taxon>Neoptera</taxon>
        <taxon>Paraneoptera</taxon>
        <taxon>Hemiptera</taxon>
        <taxon>Auchenorrhyncha</taxon>
        <taxon>Cercopoidea</taxon>
        <taxon>Clastopteridae</taxon>
        <taxon>Clastoptera</taxon>
    </lineage>
</organism>
<gene>
    <name evidence="3" type="ORF">g.21326</name>
</gene>
<dbReference type="InterPro" id="IPR032739">
    <property type="entry name" value="MRNIP"/>
</dbReference>
<dbReference type="GO" id="GO:0003682">
    <property type="term" value="F:chromatin binding"/>
    <property type="evidence" value="ECO:0007669"/>
    <property type="project" value="TreeGrafter"/>
</dbReference>
<dbReference type="GO" id="GO:0007095">
    <property type="term" value="P:mitotic G2 DNA damage checkpoint signaling"/>
    <property type="evidence" value="ECO:0007669"/>
    <property type="project" value="TreeGrafter"/>
</dbReference>
<accession>A0A1B6EAT2</accession>
<dbReference type="GO" id="GO:0005634">
    <property type="term" value="C:nucleus"/>
    <property type="evidence" value="ECO:0007669"/>
    <property type="project" value="TreeGrafter"/>
</dbReference>
<dbReference type="PANTHER" id="PTHR15863">
    <property type="entry name" value="MRN COMPLEX-INTERACTING PROTEIN"/>
    <property type="match status" value="1"/>
</dbReference>
<feature type="compositionally biased region" description="Basic and acidic residues" evidence="1">
    <location>
        <begin position="81"/>
        <end position="97"/>
    </location>
</feature>
<dbReference type="Pfam" id="PF15749">
    <property type="entry name" value="MRNIP"/>
    <property type="match status" value="1"/>
</dbReference>
<name>A0A1B6EAT2_9HEMI</name>
<dbReference type="EMBL" id="GEDC01002267">
    <property type="protein sequence ID" value="JAS35031.1"/>
    <property type="molecule type" value="Transcribed_RNA"/>
</dbReference>